<evidence type="ECO:0000256" key="2">
    <source>
        <dbReference type="ARBA" id="ARBA00022679"/>
    </source>
</evidence>
<dbReference type="PANTHER" id="PTHR36174:SF1">
    <property type="entry name" value="LIPID II:GLYCINE GLYCYLTRANSFERASE"/>
    <property type="match status" value="1"/>
</dbReference>
<keyword evidence="9" id="KW-1185">Reference proteome</keyword>
<dbReference type="PANTHER" id="PTHR36174">
    <property type="entry name" value="LIPID II:GLYCINE GLYCYLTRANSFERASE"/>
    <property type="match status" value="1"/>
</dbReference>
<accession>A0ABW4Q905</accession>
<evidence type="ECO:0000313" key="9">
    <source>
        <dbReference type="Proteomes" id="UP001597307"/>
    </source>
</evidence>
<evidence type="ECO:0000256" key="5">
    <source>
        <dbReference type="ARBA" id="ARBA00023315"/>
    </source>
</evidence>
<evidence type="ECO:0000256" key="1">
    <source>
        <dbReference type="ARBA" id="ARBA00009943"/>
    </source>
</evidence>
<keyword evidence="3" id="KW-0133">Cell shape</keyword>
<keyword evidence="4" id="KW-0573">Peptidoglycan synthesis</keyword>
<protein>
    <submittedName>
        <fullName evidence="8">Lipid II:glycine glycyltransferase FemX</fullName>
    </submittedName>
</protein>
<dbReference type="SUPFAM" id="SSF55729">
    <property type="entry name" value="Acyl-CoA N-acyltransferases (Nat)"/>
    <property type="match status" value="2"/>
</dbReference>
<feature type="domain" description="N-acetyltransferase" evidence="7">
    <location>
        <begin position="170"/>
        <end position="314"/>
    </location>
</feature>
<keyword evidence="2" id="KW-0808">Transferase</keyword>
<dbReference type="Proteomes" id="UP001597307">
    <property type="component" value="Unassembled WGS sequence"/>
</dbReference>
<evidence type="ECO:0000256" key="6">
    <source>
        <dbReference type="ARBA" id="ARBA00023316"/>
    </source>
</evidence>
<reference evidence="9" key="1">
    <citation type="journal article" date="2019" name="Int. J. Syst. Evol. Microbiol.">
        <title>The Global Catalogue of Microorganisms (GCM) 10K type strain sequencing project: providing services to taxonomists for standard genome sequencing and annotation.</title>
        <authorList>
            <consortium name="The Broad Institute Genomics Platform"/>
            <consortium name="The Broad Institute Genome Sequencing Center for Infectious Disease"/>
            <person name="Wu L."/>
            <person name="Ma J."/>
        </authorList>
    </citation>
    <scope>NUCLEOTIDE SEQUENCE [LARGE SCALE GENOMIC DNA]</scope>
    <source>
        <strain evidence="9">JCM 11496</strain>
    </source>
</reference>
<dbReference type="InterPro" id="IPR003447">
    <property type="entry name" value="FEMABX"/>
</dbReference>
<evidence type="ECO:0000259" key="7">
    <source>
        <dbReference type="PROSITE" id="PS51186"/>
    </source>
</evidence>
<dbReference type="Pfam" id="PF02388">
    <property type="entry name" value="FemAB"/>
    <property type="match status" value="2"/>
</dbReference>
<evidence type="ECO:0000256" key="4">
    <source>
        <dbReference type="ARBA" id="ARBA00022984"/>
    </source>
</evidence>
<keyword evidence="6" id="KW-0961">Cell wall biogenesis/degradation</keyword>
<comment type="caution">
    <text evidence="8">The sequence shown here is derived from an EMBL/GenBank/DDBJ whole genome shotgun (WGS) entry which is preliminary data.</text>
</comment>
<evidence type="ECO:0000256" key="3">
    <source>
        <dbReference type="ARBA" id="ARBA00022960"/>
    </source>
</evidence>
<dbReference type="InterPro" id="IPR000182">
    <property type="entry name" value="GNAT_dom"/>
</dbReference>
<dbReference type="PROSITE" id="PS51186">
    <property type="entry name" value="GNAT"/>
    <property type="match status" value="1"/>
</dbReference>
<dbReference type="Gene3D" id="3.40.630.30">
    <property type="match status" value="2"/>
</dbReference>
<dbReference type="PROSITE" id="PS51191">
    <property type="entry name" value="FEMABX"/>
    <property type="match status" value="1"/>
</dbReference>
<organism evidence="8 9">
    <name type="scientific">Arthrobacter flavus</name>
    <dbReference type="NCBI Taxonomy" id="95172"/>
    <lineage>
        <taxon>Bacteria</taxon>
        <taxon>Bacillati</taxon>
        <taxon>Actinomycetota</taxon>
        <taxon>Actinomycetes</taxon>
        <taxon>Micrococcales</taxon>
        <taxon>Micrococcaceae</taxon>
        <taxon>Arthrobacter</taxon>
    </lineage>
</organism>
<name>A0ABW4Q905_9MICC</name>
<dbReference type="RefSeq" id="WP_343878888.1">
    <property type="nucleotide sequence ID" value="NZ_BAAAIJ010000032.1"/>
</dbReference>
<sequence length="343" mass="38146">MTLTVVQCVDESRWDSAVNELLGHPQQLWGWGKTKAAHGWTVDRVLMQDDGVLVGCAQVLLRRLPLPFRSLAYCPRGPQTAPGREADVLGALEVYVRQAHRSVALSIEPDWDAEAAPSTALPAAGWRSTANTILIGRTLILDLTLSEDELLAGMSKKHRQYIRKSGREDLEYRQVTRAELPQCLAVYRQTAERAGFGIHEDPYYLDIYDNLGSASPVLAAFQGDDVVAFLWLSASDHTVFELYGGMTPEGEQLRANYALKWLAIQSMKERGAVRYDFNGLLNDGVSKFKMGWAKHEDQLAGTWDKPLSPLYPLYSRAMPLARDGVRLAQVTAGKLKAKLPGRH</sequence>
<keyword evidence="5" id="KW-0012">Acyltransferase</keyword>
<dbReference type="EMBL" id="JBHUGA010000040">
    <property type="protein sequence ID" value="MFD1847181.1"/>
    <property type="molecule type" value="Genomic_DNA"/>
</dbReference>
<dbReference type="InterPro" id="IPR050644">
    <property type="entry name" value="PG_Glycine_Bridge_Synth"/>
</dbReference>
<comment type="similarity">
    <text evidence="1">Belongs to the FemABX family.</text>
</comment>
<evidence type="ECO:0000313" key="8">
    <source>
        <dbReference type="EMBL" id="MFD1847181.1"/>
    </source>
</evidence>
<gene>
    <name evidence="8" type="ORF">ACFSFX_11290</name>
</gene>
<dbReference type="InterPro" id="IPR016181">
    <property type="entry name" value="Acyl_CoA_acyltransferase"/>
</dbReference>
<proteinExistence type="inferred from homology"/>